<evidence type="ECO:0000313" key="2">
    <source>
        <dbReference type="Proteomes" id="UP000031443"/>
    </source>
</evidence>
<protein>
    <submittedName>
        <fullName evidence="1">Uncharacterized protein</fullName>
    </submittedName>
</protein>
<organism evidence="1 2">
    <name type="scientific">Chelonia mydas</name>
    <name type="common">Green sea-turtle</name>
    <name type="synonym">Chelonia agassizi</name>
    <dbReference type="NCBI Taxonomy" id="8469"/>
    <lineage>
        <taxon>Eukaryota</taxon>
        <taxon>Metazoa</taxon>
        <taxon>Chordata</taxon>
        <taxon>Craniata</taxon>
        <taxon>Vertebrata</taxon>
        <taxon>Euteleostomi</taxon>
        <taxon>Archelosauria</taxon>
        <taxon>Testudinata</taxon>
        <taxon>Testudines</taxon>
        <taxon>Cryptodira</taxon>
        <taxon>Durocryptodira</taxon>
        <taxon>Americhelydia</taxon>
        <taxon>Chelonioidea</taxon>
        <taxon>Cheloniidae</taxon>
        <taxon>Chelonia</taxon>
    </lineage>
</organism>
<evidence type="ECO:0000313" key="1">
    <source>
        <dbReference type="EMBL" id="EMP24347.1"/>
    </source>
</evidence>
<reference evidence="2" key="1">
    <citation type="journal article" date="2013" name="Nat. Genet.">
        <title>The draft genomes of soft-shell turtle and green sea turtle yield insights into the development and evolution of the turtle-specific body plan.</title>
        <authorList>
            <person name="Wang Z."/>
            <person name="Pascual-Anaya J."/>
            <person name="Zadissa A."/>
            <person name="Li W."/>
            <person name="Niimura Y."/>
            <person name="Huang Z."/>
            <person name="Li C."/>
            <person name="White S."/>
            <person name="Xiong Z."/>
            <person name="Fang D."/>
            <person name="Wang B."/>
            <person name="Ming Y."/>
            <person name="Chen Y."/>
            <person name="Zheng Y."/>
            <person name="Kuraku S."/>
            <person name="Pignatelli M."/>
            <person name="Herrero J."/>
            <person name="Beal K."/>
            <person name="Nozawa M."/>
            <person name="Li Q."/>
            <person name="Wang J."/>
            <person name="Zhang H."/>
            <person name="Yu L."/>
            <person name="Shigenobu S."/>
            <person name="Wang J."/>
            <person name="Liu J."/>
            <person name="Flicek P."/>
            <person name="Searle S."/>
            <person name="Wang J."/>
            <person name="Kuratani S."/>
            <person name="Yin Y."/>
            <person name="Aken B."/>
            <person name="Zhang G."/>
            <person name="Irie N."/>
        </authorList>
    </citation>
    <scope>NUCLEOTIDE SEQUENCE [LARGE SCALE GENOMIC DNA]</scope>
</reference>
<proteinExistence type="predicted"/>
<accession>M7B7X8</accession>
<name>M7B7X8_CHEMY</name>
<sequence length="222" mass="25278">MNDFKQFQELFKRVAISQDIPLEDVRETQHRLLKILQPSVPSKIALPINEALLEPADTLWQTPASIPPTCKRAERKYYVLAEDIDFLFSHPQPNSLVVEAATHRTKQPQYRHTPMANYSALLASYDYGNYNKLFDFTSHIPEDRRSDFKSVLVEGQLVSRMALQASLDMADTAAHTTATAVVMCRSSWLSSGIPKDLQTKVEDLPFDKDKLFSKKTMKSFTP</sequence>
<dbReference type="AlphaFoldDB" id="M7B7X8"/>
<gene>
    <name evidence="1" type="ORF">UY3_18585</name>
</gene>
<dbReference type="EMBL" id="KB601989">
    <property type="protein sequence ID" value="EMP24347.1"/>
    <property type="molecule type" value="Genomic_DNA"/>
</dbReference>
<keyword evidence="2" id="KW-1185">Reference proteome</keyword>
<dbReference type="Gene3D" id="1.10.287.3160">
    <property type="match status" value="2"/>
</dbReference>
<dbReference type="Proteomes" id="UP000031443">
    <property type="component" value="Unassembled WGS sequence"/>
</dbReference>